<organism evidence="1">
    <name type="scientific">marine sediment metagenome</name>
    <dbReference type="NCBI Taxonomy" id="412755"/>
    <lineage>
        <taxon>unclassified sequences</taxon>
        <taxon>metagenomes</taxon>
        <taxon>ecological metagenomes</taxon>
    </lineage>
</organism>
<dbReference type="EMBL" id="LAZR01001033">
    <property type="protein sequence ID" value="KKN52128.1"/>
    <property type="molecule type" value="Genomic_DNA"/>
</dbReference>
<sequence length="58" mass="6634">NGYSKWPNCFIMTDFKGQPKQGVGNVLAITRGKEIEWWIVPERACFLMSDSGKTIDRI</sequence>
<name>A0A0F9UET6_9ZZZZ</name>
<reference evidence="1" key="1">
    <citation type="journal article" date="2015" name="Nature">
        <title>Complex archaea that bridge the gap between prokaryotes and eukaryotes.</title>
        <authorList>
            <person name="Spang A."/>
            <person name="Saw J.H."/>
            <person name="Jorgensen S.L."/>
            <person name="Zaremba-Niedzwiedzka K."/>
            <person name="Martijn J."/>
            <person name="Lind A.E."/>
            <person name="van Eijk R."/>
            <person name="Schleper C."/>
            <person name="Guy L."/>
            <person name="Ettema T.J."/>
        </authorList>
    </citation>
    <scope>NUCLEOTIDE SEQUENCE</scope>
</reference>
<comment type="caution">
    <text evidence="1">The sequence shown here is derived from an EMBL/GenBank/DDBJ whole genome shotgun (WGS) entry which is preliminary data.</text>
</comment>
<gene>
    <name evidence="1" type="ORF">LCGC14_0616020</name>
</gene>
<proteinExistence type="predicted"/>
<evidence type="ECO:0000313" key="1">
    <source>
        <dbReference type="EMBL" id="KKN52128.1"/>
    </source>
</evidence>
<accession>A0A0F9UET6</accession>
<feature type="non-terminal residue" evidence="1">
    <location>
        <position position="1"/>
    </location>
</feature>
<dbReference type="AlphaFoldDB" id="A0A0F9UET6"/>
<protein>
    <submittedName>
        <fullName evidence="1">Uncharacterized protein</fullName>
    </submittedName>
</protein>